<dbReference type="InterPro" id="IPR015942">
    <property type="entry name" value="Asp/Glu/hydantoin_racemase"/>
</dbReference>
<sequence length="244" mass="26466">MSLAPRPARSRIGIITGSGPEAGVDLWNKILRANRQLLGEAYRGDLDAPEVVIFSVPSLGLSMELATHDAEVWAAMRRTATALAAHVDHYGIACNTLNHYAEALAGLNLPAQLVSMADVARDYLVEQRLSRVALLGARPVMDLGPWSAYRHLPRTAQIEVPADLDALHRIIYDVKHRGGDAPDIVERFGRLLDGLAADTALLACTELPLIPFHSERLRTIDVTDLLALALARRSLTPPPGGMQP</sequence>
<evidence type="ECO:0000313" key="2">
    <source>
        <dbReference type="Proteomes" id="UP001156903"/>
    </source>
</evidence>
<evidence type="ECO:0000313" key="1">
    <source>
        <dbReference type="EMBL" id="GLS14535.1"/>
    </source>
</evidence>
<dbReference type="Proteomes" id="UP001156903">
    <property type="component" value="Unassembled WGS sequence"/>
</dbReference>
<dbReference type="InterPro" id="IPR001920">
    <property type="entry name" value="Asp/Glu_race"/>
</dbReference>
<name>A0ABQ6C3R0_9BURK</name>
<dbReference type="EMBL" id="BSPB01000013">
    <property type="protein sequence ID" value="GLS14535.1"/>
    <property type="molecule type" value="Genomic_DNA"/>
</dbReference>
<dbReference type="Pfam" id="PF01177">
    <property type="entry name" value="Asp_Glu_race"/>
    <property type="match status" value="1"/>
</dbReference>
<comment type="caution">
    <text evidence="1">The sequence shown here is derived from an EMBL/GenBank/DDBJ whole genome shotgun (WGS) entry which is preliminary data.</text>
</comment>
<proteinExistence type="predicted"/>
<evidence type="ECO:0008006" key="3">
    <source>
        <dbReference type="Google" id="ProtNLM"/>
    </source>
</evidence>
<organism evidence="1 2">
    <name type="scientific">Hydrogenophaga electricum</name>
    <dbReference type="NCBI Taxonomy" id="1230953"/>
    <lineage>
        <taxon>Bacteria</taxon>
        <taxon>Pseudomonadati</taxon>
        <taxon>Pseudomonadota</taxon>
        <taxon>Betaproteobacteria</taxon>
        <taxon>Burkholderiales</taxon>
        <taxon>Comamonadaceae</taxon>
        <taxon>Hydrogenophaga</taxon>
    </lineage>
</organism>
<dbReference type="RefSeq" id="WP_234263709.1">
    <property type="nucleotide sequence ID" value="NZ_BSPB01000013.1"/>
</dbReference>
<protein>
    <recommendedName>
        <fullName evidence="3">Aspartate racemase</fullName>
    </recommendedName>
</protein>
<dbReference type="Gene3D" id="3.40.50.1860">
    <property type="match status" value="2"/>
</dbReference>
<dbReference type="SUPFAM" id="SSF53681">
    <property type="entry name" value="Aspartate/glutamate racemase"/>
    <property type="match status" value="2"/>
</dbReference>
<accession>A0ABQ6C3R0</accession>
<reference evidence="2" key="1">
    <citation type="journal article" date="2019" name="Int. J. Syst. Evol. Microbiol.">
        <title>The Global Catalogue of Microorganisms (GCM) 10K type strain sequencing project: providing services to taxonomists for standard genome sequencing and annotation.</title>
        <authorList>
            <consortium name="The Broad Institute Genomics Platform"/>
            <consortium name="The Broad Institute Genome Sequencing Center for Infectious Disease"/>
            <person name="Wu L."/>
            <person name="Ma J."/>
        </authorList>
    </citation>
    <scope>NUCLEOTIDE SEQUENCE [LARGE SCALE GENOMIC DNA]</scope>
    <source>
        <strain evidence="2">NBRC 109341</strain>
    </source>
</reference>
<keyword evidence="2" id="KW-1185">Reference proteome</keyword>
<gene>
    <name evidence="1" type="ORF">GCM10007935_19660</name>
</gene>